<dbReference type="AlphaFoldDB" id="A0A9D4BUT5"/>
<dbReference type="EMBL" id="JAIWYP010000014">
    <property type="protein sequence ID" value="KAH3710510.1"/>
    <property type="molecule type" value="Genomic_DNA"/>
</dbReference>
<evidence type="ECO:0000313" key="2">
    <source>
        <dbReference type="Proteomes" id="UP000828390"/>
    </source>
</evidence>
<comment type="caution">
    <text evidence="1">The sequence shown here is derived from an EMBL/GenBank/DDBJ whole genome shotgun (WGS) entry which is preliminary data.</text>
</comment>
<reference evidence="1" key="2">
    <citation type="submission" date="2020-11" db="EMBL/GenBank/DDBJ databases">
        <authorList>
            <person name="McCartney M.A."/>
            <person name="Auch B."/>
            <person name="Kono T."/>
            <person name="Mallez S."/>
            <person name="Becker A."/>
            <person name="Gohl D.M."/>
            <person name="Silverstein K.A.T."/>
            <person name="Koren S."/>
            <person name="Bechman K.B."/>
            <person name="Herman A."/>
            <person name="Abrahante J.E."/>
            <person name="Garbe J."/>
        </authorList>
    </citation>
    <scope>NUCLEOTIDE SEQUENCE</scope>
    <source>
        <strain evidence="1">Duluth1</strain>
        <tissue evidence="1">Whole animal</tissue>
    </source>
</reference>
<name>A0A9D4BUT5_DREPO</name>
<accession>A0A9D4BUT5</accession>
<evidence type="ECO:0000313" key="1">
    <source>
        <dbReference type="EMBL" id="KAH3710510.1"/>
    </source>
</evidence>
<dbReference type="Proteomes" id="UP000828390">
    <property type="component" value="Unassembled WGS sequence"/>
</dbReference>
<sequence length="87" mass="9778">MHMKYAVTPSKFECIMRCVKLAHRSVIDISSANYECSSGTAPGSTFQISIHVKSQLNTLARHSRSTFVLKVLRRMLSQLSSPARHSR</sequence>
<protein>
    <submittedName>
        <fullName evidence="1">Uncharacterized protein</fullName>
    </submittedName>
</protein>
<proteinExistence type="predicted"/>
<reference evidence="1" key="1">
    <citation type="journal article" date="2019" name="bioRxiv">
        <title>The Genome of the Zebra Mussel, Dreissena polymorpha: A Resource for Invasive Species Research.</title>
        <authorList>
            <person name="McCartney M.A."/>
            <person name="Auch B."/>
            <person name="Kono T."/>
            <person name="Mallez S."/>
            <person name="Zhang Y."/>
            <person name="Obille A."/>
            <person name="Becker A."/>
            <person name="Abrahante J.E."/>
            <person name="Garbe J."/>
            <person name="Badalamenti J.P."/>
            <person name="Herman A."/>
            <person name="Mangelson H."/>
            <person name="Liachko I."/>
            <person name="Sullivan S."/>
            <person name="Sone E.D."/>
            <person name="Koren S."/>
            <person name="Silverstein K.A.T."/>
            <person name="Beckman K.B."/>
            <person name="Gohl D.M."/>
        </authorList>
    </citation>
    <scope>NUCLEOTIDE SEQUENCE</scope>
    <source>
        <strain evidence="1">Duluth1</strain>
        <tissue evidence="1">Whole animal</tissue>
    </source>
</reference>
<gene>
    <name evidence="1" type="ORF">DPMN_069994</name>
</gene>
<keyword evidence="2" id="KW-1185">Reference proteome</keyword>
<organism evidence="1 2">
    <name type="scientific">Dreissena polymorpha</name>
    <name type="common">Zebra mussel</name>
    <name type="synonym">Mytilus polymorpha</name>
    <dbReference type="NCBI Taxonomy" id="45954"/>
    <lineage>
        <taxon>Eukaryota</taxon>
        <taxon>Metazoa</taxon>
        <taxon>Spiralia</taxon>
        <taxon>Lophotrochozoa</taxon>
        <taxon>Mollusca</taxon>
        <taxon>Bivalvia</taxon>
        <taxon>Autobranchia</taxon>
        <taxon>Heteroconchia</taxon>
        <taxon>Euheterodonta</taxon>
        <taxon>Imparidentia</taxon>
        <taxon>Neoheterodontei</taxon>
        <taxon>Myida</taxon>
        <taxon>Dreissenoidea</taxon>
        <taxon>Dreissenidae</taxon>
        <taxon>Dreissena</taxon>
    </lineage>
</organism>